<accession>A0A2V4U4U8</accession>
<dbReference type="AlphaFoldDB" id="A0A2V4U4U8"/>
<dbReference type="SUPFAM" id="SSF53474">
    <property type="entry name" value="alpha/beta-Hydrolases"/>
    <property type="match status" value="1"/>
</dbReference>
<organism evidence="2 3">
    <name type="scientific">Paraburkholderia silvatlantica</name>
    <dbReference type="NCBI Taxonomy" id="321895"/>
    <lineage>
        <taxon>Bacteria</taxon>
        <taxon>Pseudomonadati</taxon>
        <taxon>Pseudomonadota</taxon>
        <taxon>Betaproteobacteria</taxon>
        <taxon>Burkholderiales</taxon>
        <taxon>Burkholderiaceae</taxon>
        <taxon>Paraburkholderia</taxon>
    </lineage>
</organism>
<sequence>MSEKSWIEITNDDGKVFSGYLSLSHSGKGPGLVLVQEIWGVNEHIRALADMYALAGFTVLAPDVFWRNGPRTDLMYGESDTKTAREKMSALDNAQAARDVAQAAEFLRQRSDTGGKVAILGFCLGGQLAYRAAPIAKADALVAFYGGGIDKHLDVANYVTMPALFHFAEDDAHIPATSVDAIRQAVAANPRARVQTYAAVGHGFCCWGRPMYDQRNAAIAHGRTLDFLGSHL</sequence>
<dbReference type="OrthoDB" id="62567at2"/>
<dbReference type="Proteomes" id="UP000247772">
    <property type="component" value="Unassembled WGS sequence"/>
</dbReference>
<dbReference type="RefSeq" id="WP_110854606.1">
    <property type="nucleotide sequence ID" value="NZ_QJSQ01000004.1"/>
</dbReference>
<protein>
    <submittedName>
        <fullName evidence="2">Carboxymethylenebutenolidase</fullName>
    </submittedName>
</protein>
<evidence type="ECO:0000313" key="2">
    <source>
        <dbReference type="EMBL" id="PYE25482.1"/>
    </source>
</evidence>
<dbReference type="Gene3D" id="3.40.50.1820">
    <property type="entry name" value="alpha/beta hydrolase"/>
    <property type="match status" value="1"/>
</dbReference>
<evidence type="ECO:0000259" key="1">
    <source>
        <dbReference type="Pfam" id="PF01738"/>
    </source>
</evidence>
<gene>
    <name evidence="2" type="ORF">C7410_10459</name>
</gene>
<comment type="caution">
    <text evidence="2">The sequence shown here is derived from an EMBL/GenBank/DDBJ whole genome shotgun (WGS) entry which is preliminary data.</text>
</comment>
<dbReference type="Pfam" id="PF01738">
    <property type="entry name" value="DLH"/>
    <property type="match status" value="1"/>
</dbReference>
<dbReference type="InterPro" id="IPR051049">
    <property type="entry name" value="Dienelactone_hydrolase-like"/>
</dbReference>
<reference evidence="2 3" key="1">
    <citation type="submission" date="2018-06" db="EMBL/GenBank/DDBJ databases">
        <title>Genomic Encyclopedia of Type Strains, Phase IV (KMG-V): Genome sequencing to study the core and pangenomes of soil and plant-associated prokaryotes.</title>
        <authorList>
            <person name="Whitman W."/>
        </authorList>
    </citation>
    <scope>NUCLEOTIDE SEQUENCE [LARGE SCALE GENOMIC DNA]</scope>
    <source>
        <strain evidence="2 3">SRCL-318</strain>
    </source>
</reference>
<evidence type="ECO:0000313" key="3">
    <source>
        <dbReference type="Proteomes" id="UP000247772"/>
    </source>
</evidence>
<feature type="domain" description="Dienelactone hydrolase" evidence="1">
    <location>
        <begin position="17"/>
        <end position="231"/>
    </location>
</feature>
<dbReference type="EMBL" id="QJSQ01000004">
    <property type="protein sequence ID" value="PYE25482.1"/>
    <property type="molecule type" value="Genomic_DNA"/>
</dbReference>
<dbReference type="PANTHER" id="PTHR46623:SF6">
    <property type="entry name" value="ALPHA_BETA-HYDROLASES SUPERFAMILY PROTEIN"/>
    <property type="match status" value="1"/>
</dbReference>
<proteinExistence type="predicted"/>
<dbReference type="InterPro" id="IPR002925">
    <property type="entry name" value="Dienelactn_hydro"/>
</dbReference>
<name>A0A2V4U4U8_9BURK</name>
<dbReference type="GO" id="GO:0016787">
    <property type="term" value="F:hydrolase activity"/>
    <property type="evidence" value="ECO:0007669"/>
    <property type="project" value="InterPro"/>
</dbReference>
<dbReference type="InterPro" id="IPR029058">
    <property type="entry name" value="AB_hydrolase_fold"/>
</dbReference>
<dbReference type="PANTHER" id="PTHR46623">
    <property type="entry name" value="CARBOXYMETHYLENEBUTENOLIDASE-RELATED"/>
    <property type="match status" value="1"/>
</dbReference>